<sequence>PAFYHITTASVHDSKAKQGIPYEIGAYYIFDRGYKNFKELYRIQQIESFIIGRAKTNMHYTCIKWKRRLPNKKHTDAEIE</sequence>
<comment type="caution">
    <text evidence="1">The sequence shown here is derived from an EMBL/GenBank/DDBJ whole genome shotgun (WGS) entry which is preliminary data.</text>
</comment>
<protein>
    <recommendedName>
        <fullName evidence="3">Transposase IS4-like domain-containing protein</fullName>
    </recommendedName>
</protein>
<evidence type="ECO:0000313" key="2">
    <source>
        <dbReference type="Proteomes" id="UP001324270"/>
    </source>
</evidence>
<evidence type="ECO:0000313" key="1">
    <source>
        <dbReference type="EMBL" id="MEB3042018.1"/>
    </source>
</evidence>
<evidence type="ECO:0008006" key="3">
    <source>
        <dbReference type="Google" id="ProtNLM"/>
    </source>
</evidence>
<feature type="non-terminal residue" evidence="1">
    <location>
        <position position="1"/>
    </location>
</feature>
<name>A0ABU5YDJ3_9FLAO</name>
<accession>A0ABU5YDJ3</accession>
<proteinExistence type="predicted"/>
<keyword evidence="2" id="KW-1185">Reference proteome</keyword>
<gene>
    <name evidence="1" type="ORF">VJJ49_15205</name>
</gene>
<reference evidence="1 2" key="1">
    <citation type="submission" date="2023-12" db="EMBL/GenBank/DDBJ databases">
        <title>Genomic sequences of Capnocytophaga and Parvimonas strains.</title>
        <authorList>
            <person name="Watt R.M."/>
            <person name="Wang M."/>
            <person name="Yang T."/>
            <person name="Tong W.M."/>
        </authorList>
    </citation>
    <scope>NUCLEOTIDE SEQUENCE [LARGE SCALE GENOMIC DNA]</scope>
    <source>
        <strain evidence="1 2">CCUG 13156</strain>
    </source>
</reference>
<organism evidence="1 2">
    <name type="scientific">Capnocytophaga gingivalis</name>
    <dbReference type="NCBI Taxonomy" id="1017"/>
    <lineage>
        <taxon>Bacteria</taxon>
        <taxon>Pseudomonadati</taxon>
        <taxon>Bacteroidota</taxon>
        <taxon>Flavobacteriia</taxon>
        <taxon>Flavobacteriales</taxon>
        <taxon>Flavobacteriaceae</taxon>
        <taxon>Capnocytophaga</taxon>
    </lineage>
</organism>
<feature type="non-terminal residue" evidence="1">
    <location>
        <position position="80"/>
    </location>
</feature>
<dbReference type="EMBL" id="JAYKBV010000116">
    <property type="protein sequence ID" value="MEB3042018.1"/>
    <property type="molecule type" value="Genomic_DNA"/>
</dbReference>
<dbReference type="Proteomes" id="UP001324270">
    <property type="component" value="Unassembled WGS sequence"/>
</dbReference>